<protein>
    <submittedName>
        <fullName evidence="2">Uncharacterized protein</fullName>
    </submittedName>
</protein>
<evidence type="ECO:0000313" key="3">
    <source>
        <dbReference type="Proteomes" id="UP000827092"/>
    </source>
</evidence>
<gene>
    <name evidence="2" type="ORF">JTE90_019787</name>
</gene>
<reference evidence="2 3" key="1">
    <citation type="journal article" date="2022" name="Nat. Ecol. Evol.">
        <title>A masculinizing supergene underlies an exaggerated male reproductive morph in a spider.</title>
        <authorList>
            <person name="Hendrickx F."/>
            <person name="De Corte Z."/>
            <person name="Sonet G."/>
            <person name="Van Belleghem S.M."/>
            <person name="Kostlbacher S."/>
            <person name="Vangestel C."/>
        </authorList>
    </citation>
    <scope>NUCLEOTIDE SEQUENCE [LARGE SCALE GENOMIC DNA]</scope>
    <source>
        <strain evidence="2">W744_W776</strain>
    </source>
</reference>
<dbReference type="AlphaFoldDB" id="A0AAV6V8D2"/>
<name>A0AAV6V8D2_9ARAC</name>
<feature type="region of interest" description="Disordered" evidence="1">
    <location>
        <begin position="1"/>
        <end position="37"/>
    </location>
</feature>
<dbReference type="Proteomes" id="UP000827092">
    <property type="component" value="Unassembled WGS sequence"/>
</dbReference>
<feature type="compositionally biased region" description="Polar residues" evidence="1">
    <location>
        <begin position="126"/>
        <end position="145"/>
    </location>
</feature>
<proteinExistence type="predicted"/>
<keyword evidence="3" id="KW-1185">Reference proteome</keyword>
<feature type="region of interest" description="Disordered" evidence="1">
    <location>
        <begin position="93"/>
        <end position="168"/>
    </location>
</feature>
<comment type="caution">
    <text evidence="2">The sequence shown here is derived from an EMBL/GenBank/DDBJ whole genome shotgun (WGS) entry which is preliminary data.</text>
</comment>
<accession>A0AAV6V8D2</accession>
<organism evidence="2 3">
    <name type="scientific">Oedothorax gibbosus</name>
    <dbReference type="NCBI Taxonomy" id="931172"/>
    <lineage>
        <taxon>Eukaryota</taxon>
        <taxon>Metazoa</taxon>
        <taxon>Ecdysozoa</taxon>
        <taxon>Arthropoda</taxon>
        <taxon>Chelicerata</taxon>
        <taxon>Arachnida</taxon>
        <taxon>Araneae</taxon>
        <taxon>Araneomorphae</taxon>
        <taxon>Entelegynae</taxon>
        <taxon>Araneoidea</taxon>
        <taxon>Linyphiidae</taxon>
        <taxon>Erigoninae</taxon>
        <taxon>Oedothorax</taxon>
    </lineage>
</organism>
<sequence>MRIWRNNPDLSKRDARNIGVPLHSPQEGPATPPSSHCSAFVSPTTYSSSPATPILSSLVLPYNNPFYAYGPYGPAHHHPQLLDQQLLHHHHHPATPLFWHPSTPSGSPAGGVVTPDAVRYGGGGASNSIPASNNSGEESRGSQPSPGDYKDDSDDKGQSPHTSHKDLVTYVPKVHAAAMAAMRNHSSLATSLENHRRYMTNYELNYHQDRRETAANA</sequence>
<feature type="compositionally biased region" description="Basic and acidic residues" evidence="1">
    <location>
        <begin position="148"/>
        <end position="167"/>
    </location>
</feature>
<dbReference type="EMBL" id="JAFNEN010000150">
    <property type="protein sequence ID" value="KAG8191851.1"/>
    <property type="molecule type" value="Genomic_DNA"/>
</dbReference>
<evidence type="ECO:0000313" key="2">
    <source>
        <dbReference type="EMBL" id="KAG8191851.1"/>
    </source>
</evidence>
<evidence type="ECO:0000256" key="1">
    <source>
        <dbReference type="SAM" id="MobiDB-lite"/>
    </source>
</evidence>